<dbReference type="Proteomes" id="UP000321947">
    <property type="component" value="Unassembled WGS sequence"/>
</dbReference>
<keyword evidence="1" id="KW-0282">Flagellum</keyword>
<reference evidence="1 2" key="1">
    <citation type="submission" date="2019-08" db="EMBL/GenBank/DDBJ databases">
        <title>Draft genome sequences of two oriental melons (Cucumis melo L. var makuwa).</title>
        <authorList>
            <person name="Kwon S.-Y."/>
        </authorList>
    </citation>
    <scope>NUCLEOTIDE SEQUENCE [LARGE SCALE GENOMIC DNA]</scope>
    <source>
        <strain evidence="2">cv. Chang Bougi</strain>
        <tissue evidence="1">Leaf</tissue>
    </source>
</reference>
<sequence>MVGNKNVDQSEKKDALSIANSSERDIKIMCFDGTLLKQAQLASSSHNETLPISSEVFGTDGWNPFNLNGKEMPIIDENIV</sequence>
<gene>
    <name evidence="1" type="ORF">E5676_scaffold436G001040</name>
</gene>
<dbReference type="AlphaFoldDB" id="A0A5D3DRG2"/>
<evidence type="ECO:0000313" key="2">
    <source>
        <dbReference type="Proteomes" id="UP000321947"/>
    </source>
</evidence>
<keyword evidence="1" id="KW-0969">Cilium</keyword>
<evidence type="ECO:0000313" key="1">
    <source>
        <dbReference type="EMBL" id="TYK25880.1"/>
    </source>
</evidence>
<keyword evidence="1" id="KW-0966">Cell projection</keyword>
<accession>A0A5D3DRG2</accession>
<proteinExistence type="predicted"/>
<dbReference type="EMBL" id="SSTD01003661">
    <property type="protein sequence ID" value="TYK25880.1"/>
    <property type="molecule type" value="Genomic_DNA"/>
</dbReference>
<comment type="caution">
    <text evidence="1">The sequence shown here is derived from an EMBL/GenBank/DDBJ whole genome shotgun (WGS) entry which is preliminary data.</text>
</comment>
<name>A0A5D3DRG2_CUCMM</name>
<organism evidence="1 2">
    <name type="scientific">Cucumis melo var. makuwa</name>
    <name type="common">Oriental melon</name>
    <dbReference type="NCBI Taxonomy" id="1194695"/>
    <lineage>
        <taxon>Eukaryota</taxon>
        <taxon>Viridiplantae</taxon>
        <taxon>Streptophyta</taxon>
        <taxon>Embryophyta</taxon>
        <taxon>Tracheophyta</taxon>
        <taxon>Spermatophyta</taxon>
        <taxon>Magnoliopsida</taxon>
        <taxon>eudicotyledons</taxon>
        <taxon>Gunneridae</taxon>
        <taxon>Pentapetalae</taxon>
        <taxon>rosids</taxon>
        <taxon>fabids</taxon>
        <taxon>Cucurbitales</taxon>
        <taxon>Cucurbitaceae</taxon>
        <taxon>Benincaseae</taxon>
        <taxon>Cucumis</taxon>
    </lineage>
</organism>
<protein>
    <submittedName>
        <fullName evidence="1">Flagellar basal-body rod protein FlgB</fullName>
    </submittedName>
</protein>